<dbReference type="GO" id="GO:0006744">
    <property type="term" value="P:ubiquinone biosynthetic process"/>
    <property type="evidence" value="ECO:0007669"/>
    <property type="project" value="UniProtKB-UniRule"/>
</dbReference>
<comment type="function">
    <text evidence="1">Required for O(2)-independent ubiquinone (coenzyme Q) biosynthesis. Together with UbiU, is essential for the C6-hydroxylation reaction in the oxygen-independent ubiquinone biosynthesis pathway.</text>
</comment>
<dbReference type="PANTHER" id="PTHR30217:SF11">
    <property type="entry name" value="UBIQUINONE BIOSYNTHESIS PROTEIN UBIV"/>
    <property type="match status" value="1"/>
</dbReference>
<dbReference type="InterPro" id="IPR043693">
    <property type="entry name" value="UbiV"/>
</dbReference>
<dbReference type="GO" id="GO:0051539">
    <property type="term" value="F:4 iron, 4 sulfur cluster binding"/>
    <property type="evidence" value="ECO:0007669"/>
    <property type="project" value="UniProtKB-UniRule"/>
</dbReference>
<dbReference type="UniPathway" id="UPA00232"/>
<feature type="binding site" evidence="1">
    <location>
        <position position="173"/>
    </location>
    <ligand>
        <name>[4Fe-4S] cluster</name>
        <dbReference type="ChEBI" id="CHEBI:49883"/>
    </ligand>
</feature>
<dbReference type="HAMAP" id="MF_02233">
    <property type="entry name" value="UbiV"/>
    <property type="match status" value="1"/>
</dbReference>
<keyword evidence="2" id="KW-0378">Hydrolase</keyword>
<name>A0A2R5F9K6_9PROT</name>
<organism evidence="2 3">
    <name type="scientific">Novimethylophilus kurashikiensis</name>
    <dbReference type="NCBI Taxonomy" id="1825523"/>
    <lineage>
        <taxon>Bacteria</taxon>
        <taxon>Pseudomonadati</taxon>
        <taxon>Pseudomonadota</taxon>
        <taxon>Betaproteobacteria</taxon>
        <taxon>Nitrosomonadales</taxon>
        <taxon>Methylophilaceae</taxon>
        <taxon>Novimethylophilus</taxon>
    </lineage>
</organism>
<evidence type="ECO:0000313" key="2">
    <source>
        <dbReference type="EMBL" id="GBG14922.1"/>
    </source>
</evidence>
<reference evidence="2 3" key="1">
    <citation type="journal article" date="2018" name="Environ. Microbiol.">
        <title>Isolation and genomic characterization of Novimethylophilus kurashikiensis gen. nov. sp. nov., a new lanthanide-dependent methylotrophic species of Methylophilaceae.</title>
        <authorList>
            <person name="Lv H."/>
            <person name="Sahin N."/>
            <person name="Tani A."/>
        </authorList>
    </citation>
    <scope>NUCLEOTIDE SEQUENCE [LARGE SCALE GENOMIC DNA]</scope>
    <source>
        <strain evidence="2 3">La2-4</strain>
    </source>
</reference>
<feature type="binding site" evidence="1">
    <location>
        <position position="186"/>
    </location>
    <ligand>
        <name>[4Fe-4S] cluster</name>
        <dbReference type="ChEBI" id="CHEBI:49883"/>
    </ligand>
</feature>
<evidence type="ECO:0000313" key="3">
    <source>
        <dbReference type="Proteomes" id="UP000245081"/>
    </source>
</evidence>
<comment type="subunit">
    <text evidence="1">Forms a heterodimer with UbiU.</text>
</comment>
<keyword evidence="3" id="KW-1185">Reference proteome</keyword>
<keyword evidence="1" id="KW-0479">Metal-binding</keyword>
<dbReference type="GO" id="GO:0008233">
    <property type="term" value="F:peptidase activity"/>
    <property type="evidence" value="ECO:0007669"/>
    <property type="project" value="UniProtKB-KW"/>
</dbReference>
<dbReference type="OrthoDB" id="8523349at2"/>
<keyword evidence="1" id="KW-0408">Iron</keyword>
<dbReference type="PANTHER" id="PTHR30217">
    <property type="entry name" value="PEPTIDASE U32 FAMILY"/>
    <property type="match status" value="1"/>
</dbReference>
<comment type="similarity">
    <text evidence="1">Belongs to the peptidase U32 family. UbiV subfamily.</text>
</comment>
<dbReference type="InterPro" id="IPR001539">
    <property type="entry name" value="Peptidase_U32"/>
</dbReference>
<protein>
    <recommendedName>
        <fullName evidence="1">Ubiquinone biosynthesis protein UbiV</fullName>
    </recommendedName>
</protein>
<feature type="binding site" evidence="1">
    <location>
        <position position="190"/>
    </location>
    <ligand>
        <name>[4Fe-4S] cluster</name>
        <dbReference type="ChEBI" id="CHEBI:49883"/>
    </ligand>
</feature>
<comment type="caution">
    <text evidence="2">The sequence shown here is derived from an EMBL/GenBank/DDBJ whole genome shotgun (WGS) entry which is preliminary data.</text>
</comment>
<dbReference type="NCBIfam" id="NF011991">
    <property type="entry name" value="PRK15447.1"/>
    <property type="match status" value="1"/>
</dbReference>
<proteinExistence type="inferred from homology"/>
<sequence length="297" mass="32982">MKLSLGPVLYYWQRDAMMNFYLQAATWPVDVVYLGETVCSRRHNLRTDDWLRIAAELRDAGKQVVLSTLTLIESESDLKTMRRLAENGEFLVEANDMGAVHRLSGMPFVAGSQLNVYNPSTLDILAELGACRWVIPLEMSRGKLADLLAHKPANMETEIFVYGRMPLAHSARCFTARHYNKSKDECQFRCLEHPYGLDLDTREGKPFLALNGTQTQSSHVYSLLAEVQSMRGMGDVLRISPQPLQTGEVVTLFQAALEGDVSATSKLSSLLPAQACDGYWHGAAGMLASADLASFME</sequence>
<keyword evidence="1" id="KW-0004">4Fe-4S</keyword>
<dbReference type="RefSeq" id="WP_109016100.1">
    <property type="nucleotide sequence ID" value="NZ_BDOQ01000012.1"/>
</dbReference>
<dbReference type="InterPro" id="IPR051454">
    <property type="entry name" value="RNA/ubiquinone_mod_enzymes"/>
</dbReference>
<dbReference type="Pfam" id="PF01136">
    <property type="entry name" value="Peptidase_U32"/>
    <property type="match status" value="1"/>
</dbReference>
<gene>
    <name evidence="1" type="primary">ubiV</name>
    <name evidence="2" type="ORF">NMK_2523</name>
</gene>
<accession>A0A2R5F9K6</accession>
<dbReference type="Proteomes" id="UP000245081">
    <property type="component" value="Unassembled WGS sequence"/>
</dbReference>
<keyword evidence="1" id="KW-0411">Iron-sulfur</keyword>
<feature type="binding site" evidence="1">
    <location>
        <position position="39"/>
    </location>
    <ligand>
        <name>[4Fe-4S] cluster</name>
        <dbReference type="ChEBI" id="CHEBI:49883"/>
    </ligand>
</feature>
<dbReference type="GO" id="GO:0046872">
    <property type="term" value="F:metal ion binding"/>
    <property type="evidence" value="ECO:0007669"/>
    <property type="project" value="UniProtKB-KW"/>
</dbReference>
<comment type="cofactor">
    <cofactor evidence="1">
        <name>[4Fe-4S] cluster</name>
        <dbReference type="ChEBI" id="CHEBI:49883"/>
    </cofactor>
</comment>
<keyword evidence="1" id="KW-0831">Ubiquinone biosynthesis</keyword>
<dbReference type="EMBL" id="BDOQ01000012">
    <property type="protein sequence ID" value="GBG14922.1"/>
    <property type="molecule type" value="Genomic_DNA"/>
</dbReference>
<evidence type="ECO:0000256" key="1">
    <source>
        <dbReference type="HAMAP-Rule" id="MF_02233"/>
    </source>
</evidence>
<keyword evidence="2" id="KW-0645">Protease</keyword>
<dbReference type="AlphaFoldDB" id="A0A2R5F9K6"/>
<comment type="pathway">
    <text evidence="1">Cofactor biosynthesis; ubiquinone biosynthesis.</text>
</comment>
<dbReference type="GO" id="GO:0006508">
    <property type="term" value="P:proteolysis"/>
    <property type="evidence" value="ECO:0007669"/>
    <property type="project" value="UniProtKB-KW"/>
</dbReference>